<dbReference type="InterPro" id="IPR051791">
    <property type="entry name" value="Pra-immunoreactive"/>
</dbReference>
<evidence type="ECO:0000256" key="1">
    <source>
        <dbReference type="ARBA" id="ARBA00004651"/>
    </source>
</evidence>
<dbReference type="Pfam" id="PF06271">
    <property type="entry name" value="RDD"/>
    <property type="match status" value="1"/>
</dbReference>
<protein>
    <submittedName>
        <fullName evidence="8">RDD family protein</fullName>
    </submittedName>
</protein>
<evidence type="ECO:0000256" key="4">
    <source>
        <dbReference type="ARBA" id="ARBA00022989"/>
    </source>
</evidence>
<dbReference type="GO" id="GO:0005886">
    <property type="term" value="C:plasma membrane"/>
    <property type="evidence" value="ECO:0007669"/>
    <property type="project" value="UniProtKB-SubCell"/>
</dbReference>
<keyword evidence="3 6" id="KW-0812">Transmembrane</keyword>
<accession>A0A6B9ZN28</accession>
<dbReference type="InterPro" id="IPR010432">
    <property type="entry name" value="RDD"/>
</dbReference>
<comment type="subcellular location">
    <subcellularLocation>
        <location evidence="1">Cell membrane</location>
        <topology evidence="1">Multi-pass membrane protein</topology>
    </subcellularLocation>
</comment>
<keyword evidence="4 6" id="KW-1133">Transmembrane helix</keyword>
<evidence type="ECO:0000256" key="5">
    <source>
        <dbReference type="ARBA" id="ARBA00023136"/>
    </source>
</evidence>
<feature type="transmembrane region" description="Helical" evidence="6">
    <location>
        <begin position="69"/>
        <end position="91"/>
    </location>
</feature>
<keyword evidence="2" id="KW-1003">Cell membrane</keyword>
<feature type="transmembrane region" description="Helical" evidence="6">
    <location>
        <begin position="34"/>
        <end position="57"/>
    </location>
</feature>
<evidence type="ECO:0000259" key="7">
    <source>
        <dbReference type="Pfam" id="PF06271"/>
    </source>
</evidence>
<dbReference type="PANTHER" id="PTHR36115">
    <property type="entry name" value="PROLINE-RICH ANTIGEN HOMOLOG-RELATED"/>
    <property type="match status" value="1"/>
</dbReference>
<name>A0A6B9ZN28_9BACT</name>
<evidence type="ECO:0000256" key="6">
    <source>
        <dbReference type="SAM" id="Phobius"/>
    </source>
</evidence>
<gene>
    <name evidence="8" type="ORF">GWR21_23820</name>
</gene>
<dbReference type="KEGG" id="chih:GWR21_23820"/>
<dbReference type="EMBL" id="CP048113">
    <property type="protein sequence ID" value="QHS62505.1"/>
    <property type="molecule type" value="Genomic_DNA"/>
</dbReference>
<evidence type="ECO:0000256" key="2">
    <source>
        <dbReference type="ARBA" id="ARBA00022475"/>
    </source>
</evidence>
<evidence type="ECO:0000313" key="9">
    <source>
        <dbReference type="Proteomes" id="UP000476411"/>
    </source>
</evidence>
<evidence type="ECO:0000256" key="3">
    <source>
        <dbReference type="ARBA" id="ARBA00022692"/>
    </source>
</evidence>
<sequence>MQNQFGDNTQSKGLLDDLHDIPTYTRKASKSDRFVNYFIDSLACNGISGMFMFSMVVTKMSSDAGDVDAAFSGMGFSWLIYYGISVVYYTLFEFGNGGRTLGKLVTRTHAVREDVSPLTLQDAFLRSLCRLIPFEVFSGFGDRPWHDTITKTIVIKK</sequence>
<organism evidence="8 9">
    <name type="scientific">Chitinophaga agri</name>
    <dbReference type="NCBI Taxonomy" id="2703787"/>
    <lineage>
        <taxon>Bacteria</taxon>
        <taxon>Pseudomonadati</taxon>
        <taxon>Bacteroidota</taxon>
        <taxon>Chitinophagia</taxon>
        <taxon>Chitinophagales</taxon>
        <taxon>Chitinophagaceae</taxon>
        <taxon>Chitinophaga</taxon>
    </lineage>
</organism>
<keyword evidence="5 6" id="KW-0472">Membrane</keyword>
<evidence type="ECO:0000313" key="8">
    <source>
        <dbReference type="EMBL" id="QHS62505.1"/>
    </source>
</evidence>
<feature type="domain" description="RDD" evidence="7">
    <location>
        <begin position="29"/>
        <end position="139"/>
    </location>
</feature>
<dbReference type="Proteomes" id="UP000476411">
    <property type="component" value="Chromosome"/>
</dbReference>
<proteinExistence type="predicted"/>
<dbReference type="AlphaFoldDB" id="A0A6B9ZN28"/>
<reference evidence="8 9" key="1">
    <citation type="submission" date="2020-01" db="EMBL/GenBank/DDBJ databases">
        <title>Complete genome sequence of Chitinophaga sp. H33E-04 isolated from quinoa roots.</title>
        <authorList>
            <person name="Weon H.-Y."/>
            <person name="Lee S.A."/>
        </authorList>
    </citation>
    <scope>NUCLEOTIDE SEQUENCE [LARGE SCALE GENOMIC DNA]</scope>
    <source>
        <strain evidence="8 9">H33E-04</strain>
    </source>
</reference>
<dbReference type="RefSeq" id="WP_162334140.1">
    <property type="nucleotide sequence ID" value="NZ_CP048113.1"/>
</dbReference>
<keyword evidence="9" id="KW-1185">Reference proteome</keyword>